<gene>
    <name evidence="1" type="ORF">DD902_13170</name>
</gene>
<name>A0A317YPG1_STAPS</name>
<sequence>MVARPAFRPGLGVYRVGRVGGGMTDDLDRIIAGLSEASNGALRTCDPWDVQVGAGAAVALICAELLQDSI</sequence>
<organism evidence="1 2">
    <name type="scientific">Staphylococcus pseudintermedius</name>
    <dbReference type="NCBI Taxonomy" id="283734"/>
    <lineage>
        <taxon>Bacteria</taxon>
        <taxon>Bacillati</taxon>
        <taxon>Bacillota</taxon>
        <taxon>Bacilli</taxon>
        <taxon>Bacillales</taxon>
        <taxon>Staphylococcaceae</taxon>
        <taxon>Staphylococcus</taxon>
        <taxon>Staphylococcus intermedius group</taxon>
    </lineage>
</organism>
<dbReference type="EMBL" id="QEIT01000194">
    <property type="protein sequence ID" value="PWZ72547.1"/>
    <property type="molecule type" value="Genomic_DNA"/>
</dbReference>
<protein>
    <submittedName>
        <fullName evidence="1">Uncharacterized protein</fullName>
    </submittedName>
</protein>
<dbReference type="AlphaFoldDB" id="A0A317YPG1"/>
<evidence type="ECO:0000313" key="1">
    <source>
        <dbReference type="EMBL" id="PWZ72547.1"/>
    </source>
</evidence>
<comment type="caution">
    <text evidence="1">The sequence shown here is derived from an EMBL/GenBank/DDBJ whole genome shotgun (WGS) entry which is preliminary data.</text>
</comment>
<feature type="non-terminal residue" evidence="1">
    <location>
        <position position="70"/>
    </location>
</feature>
<accession>A0A317YPG1</accession>
<reference evidence="1 2" key="1">
    <citation type="journal article" date="2018" name="Vet. Microbiol.">
        <title>Clonal diversity and geographic distribution of methicillin-resistant Staphylococcus pseudintermedius from Australian animals: Discovery of novel sequence types.</title>
        <authorList>
            <person name="Worthing K.A."/>
            <person name="Abraham S."/>
            <person name="Coombs G.W."/>
            <person name="Pang S."/>
            <person name="Saputra S."/>
            <person name="Jordan D."/>
            <person name="Trott D.J."/>
            <person name="Norris J.M."/>
        </authorList>
    </citation>
    <scope>NUCLEOTIDE SEQUENCE [LARGE SCALE GENOMIC DNA]</scope>
    <source>
        <strain evidence="1 2">ST525 1</strain>
    </source>
</reference>
<proteinExistence type="predicted"/>
<evidence type="ECO:0000313" key="2">
    <source>
        <dbReference type="Proteomes" id="UP000246800"/>
    </source>
</evidence>
<dbReference type="Proteomes" id="UP000246800">
    <property type="component" value="Unassembled WGS sequence"/>
</dbReference>